<dbReference type="InterPro" id="IPR000182">
    <property type="entry name" value="GNAT_dom"/>
</dbReference>
<dbReference type="PROSITE" id="PS51186">
    <property type="entry name" value="GNAT"/>
    <property type="match status" value="1"/>
</dbReference>
<name>A0ABU8FJ11_9BACI</name>
<dbReference type="InterPro" id="IPR016181">
    <property type="entry name" value="Acyl_CoA_acyltransferase"/>
</dbReference>
<evidence type="ECO:0000256" key="2">
    <source>
        <dbReference type="ARBA" id="ARBA00023315"/>
    </source>
</evidence>
<reference evidence="4 5" key="1">
    <citation type="submission" date="2024-01" db="EMBL/GenBank/DDBJ databases">
        <title>Seven novel Bacillus-like species.</title>
        <authorList>
            <person name="Liu G."/>
        </authorList>
    </citation>
    <scope>NUCLEOTIDE SEQUENCE [LARGE SCALE GENOMIC DNA]</scope>
    <source>
        <strain evidence="4 5">FJAT-51639</strain>
    </source>
</reference>
<organism evidence="4 5">
    <name type="scientific">Bacillus bruguierae</name>
    <dbReference type="NCBI Taxonomy" id="3127667"/>
    <lineage>
        <taxon>Bacteria</taxon>
        <taxon>Bacillati</taxon>
        <taxon>Bacillota</taxon>
        <taxon>Bacilli</taxon>
        <taxon>Bacillales</taxon>
        <taxon>Bacillaceae</taxon>
        <taxon>Bacillus</taxon>
    </lineage>
</organism>
<evidence type="ECO:0000259" key="3">
    <source>
        <dbReference type="PROSITE" id="PS51186"/>
    </source>
</evidence>
<accession>A0ABU8FJ11</accession>
<keyword evidence="1 4" id="KW-0808">Transferase</keyword>
<keyword evidence="5" id="KW-1185">Reference proteome</keyword>
<dbReference type="SUPFAM" id="SSF55729">
    <property type="entry name" value="Acyl-CoA N-acyltransferases (Nat)"/>
    <property type="match status" value="1"/>
</dbReference>
<evidence type="ECO:0000256" key="1">
    <source>
        <dbReference type="ARBA" id="ARBA00022679"/>
    </source>
</evidence>
<dbReference type="PANTHER" id="PTHR43072">
    <property type="entry name" value="N-ACETYLTRANSFERASE"/>
    <property type="match status" value="1"/>
</dbReference>
<sequence length="169" mass="19440">MLYIREATESDAAEILCIRKSIISQNEFFIPTNEEFHVDVETQREKTITNSQQGGVTFVAEDGERIVGFLVFTRNSMKRLNHTGLFGMGILEDYRNQGVGTKLLLQLIDWSKTQEGIEKICLGVFSTNERAIKVYEKIGFKEEGREKRQIKFEDGRYADNVLMALHIQQ</sequence>
<proteinExistence type="predicted"/>
<evidence type="ECO:0000313" key="4">
    <source>
        <dbReference type="EMBL" id="MEI4801891.1"/>
    </source>
</evidence>
<keyword evidence="2" id="KW-0012">Acyltransferase</keyword>
<dbReference type="CDD" id="cd04301">
    <property type="entry name" value="NAT_SF"/>
    <property type="match status" value="1"/>
</dbReference>
<dbReference type="Proteomes" id="UP001372526">
    <property type="component" value="Unassembled WGS sequence"/>
</dbReference>
<dbReference type="EMBL" id="JBAWSX010000005">
    <property type="protein sequence ID" value="MEI4801891.1"/>
    <property type="molecule type" value="Genomic_DNA"/>
</dbReference>
<evidence type="ECO:0000313" key="5">
    <source>
        <dbReference type="Proteomes" id="UP001372526"/>
    </source>
</evidence>
<dbReference type="Gene3D" id="3.40.630.30">
    <property type="match status" value="1"/>
</dbReference>
<protein>
    <submittedName>
        <fullName evidence="4">GNAT family protein</fullName>
        <ecNumber evidence="4">2.-.-.-</ecNumber>
    </submittedName>
</protein>
<dbReference type="RefSeq" id="WP_336472509.1">
    <property type="nucleotide sequence ID" value="NZ_JBAWSX010000005.1"/>
</dbReference>
<feature type="domain" description="N-acetyltransferase" evidence="3">
    <location>
        <begin position="2"/>
        <end position="168"/>
    </location>
</feature>
<dbReference type="Pfam" id="PF00583">
    <property type="entry name" value="Acetyltransf_1"/>
    <property type="match status" value="1"/>
</dbReference>
<dbReference type="PANTHER" id="PTHR43072:SF23">
    <property type="entry name" value="UPF0039 PROTEIN C11D3.02C"/>
    <property type="match status" value="1"/>
</dbReference>
<dbReference type="EC" id="2.-.-.-" evidence="4"/>
<comment type="caution">
    <text evidence="4">The sequence shown here is derived from an EMBL/GenBank/DDBJ whole genome shotgun (WGS) entry which is preliminary data.</text>
</comment>
<dbReference type="GO" id="GO:0016740">
    <property type="term" value="F:transferase activity"/>
    <property type="evidence" value="ECO:0007669"/>
    <property type="project" value="UniProtKB-KW"/>
</dbReference>
<gene>
    <name evidence="4" type="ORF">WAZ07_11235</name>
</gene>